<keyword evidence="2" id="KW-1185">Reference proteome</keyword>
<dbReference type="AlphaFoldDB" id="A0A5C7ARS0"/>
<accession>A0A5C7ARS0</accession>
<comment type="caution">
    <text evidence="1">The sequence shown here is derived from an EMBL/GenBank/DDBJ whole genome shotgun (WGS) entry which is preliminary data.</text>
</comment>
<dbReference type="Proteomes" id="UP000321734">
    <property type="component" value="Unassembled WGS sequence"/>
</dbReference>
<name>A0A5C7ARS0_9FLAO</name>
<dbReference type="OrthoDB" id="676860at2"/>
<evidence type="ECO:0000313" key="1">
    <source>
        <dbReference type="EMBL" id="TXE08552.1"/>
    </source>
</evidence>
<evidence type="ECO:0000313" key="2">
    <source>
        <dbReference type="Proteomes" id="UP000321734"/>
    </source>
</evidence>
<proteinExistence type="predicted"/>
<dbReference type="RefSeq" id="WP_146892612.1">
    <property type="nucleotide sequence ID" value="NZ_VORX01000003.1"/>
</dbReference>
<organism evidence="1 2">
    <name type="scientific">Gelidibacter salicanalis</name>
    <dbReference type="NCBI Taxonomy" id="291193"/>
    <lineage>
        <taxon>Bacteria</taxon>
        <taxon>Pseudomonadati</taxon>
        <taxon>Bacteroidota</taxon>
        <taxon>Flavobacteriia</taxon>
        <taxon>Flavobacteriales</taxon>
        <taxon>Flavobacteriaceae</taxon>
        <taxon>Gelidibacter</taxon>
    </lineage>
</organism>
<sequence length="114" mass="12976">MVTIKDFKKRETKTGDAFFVLVLQGGIAPVQSRKTGRMYFTAKTCTVPSTFDEETCKQIIGQQFPGEIVKIKTDPYEYAIPETGEIIELEHRWEYQDSALTHDLANVLEDSEVL</sequence>
<dbReference type="EMBL" id="VORX01000003">
    <property type="protein sequence ID" value="TXE08552.1"/>
    <property type="molecule type" value="Genomic_DNA"/>
</dbReference>
<gene>
    <name evidence="1" type="ORF">ES711_08600</name>
</gene>
<reference evidence="1 2" key="1">
    <citation type="submission" date="2019-08" db="EMBL/GenBank/DDBJ databases">
        <title>Genome sequence of Gelidibacter salicanalis IC162T.</title>
        <authorList>
            <person name="Bowman J.P."/>
        </authorList>
    </citation>
    <scope>NUCLEOTIDE SEQUENCE [LARGE SCALE GENOMIC DNA]</scope>
    <source>
        <strain evidence="1 2">IC162</strain>
    </source>
</reference>
<protein>
    <submittedName>
        <fullName evidence="1">Uncharacterized protein</fullName>
    </submittedName>
</protein>